<gene>
    <name evidence="4" type="ORF">WH47_09603</name>
</gene>
<dbReference type="AlphaFoldDB" id="A0A0L7RE94"/>
<dbReference type="EMBL" id="KQ414613">
    <property type="protein sequence ID" value="KOC69046.1"/>
    <property type="molecule type" value="Genomic_DNA"/>
</dbReference>
<dbReference type="InterPro" id="IPR032675">
    <property type="entry name" value="LRR_dom_sf"/>
</dbReference>
<organism evidence="4 5">
    <name type="scientific">Habropoda laboriosa</name>
    <dbReference type="NCBI Taxonomy" id="597456"/>
    <lineage>
        <taxon>Eukaryota</taxon>
        <taxon>Metazoa</taxon>
        <taxon>Ecdysozoa</taxon>
        <taxon>Arthropoda</taxon>
        <taxon>Hexapoda</taxon>
        <taxon>Insecta</taxon>
        <taxon>Pterygota</taxon>
        <taxon>Neoptera</taxon>
        <taxon>Endopterygota</taxon>
        <taxon>Hymenoptera</taxon>
        <taxon>Apocrita</taxon>
        <taxon>Aculeata</taxon>
        <taxon>Apoidea</taxon>
        <taxon>Anthophila</taxon>
        <taxon>Apidae</taxon>
        <taxon>Habropoda</taxon>
    </lineage>
</organism>
<evidence type="ECO:0000256" key="2">
    <source>
        <dbReference type="ARBA" id="ARBA00022737"/>
    </source>
</evidence>
<keyword evidence="3" id="KW-0732">Signal</keyword>
<feature type="signal peptide" evidence="3">
    <location>
        <begin position="1"/>
        <end position="22"/>
    </location>
</feature>
<dbReference type="PANTHER" id="PTHR24366">
    <property type="entry name" value="IG(IMMUNOGLOBULIN) AND LRR(LEUCINE RICH REPEAT) DOMAINS"/>
    <property type="match status" value="1"/>
</dbReference>
<keyword evidence="2" id="KW-0677">Repeat</keyword>
<dbReference type="Pfam" id="PF13855">
    <property type="entry name" value="LRR_8"/>
    <property type="match status" value="1"/>
</dbReference>
<dbReference type="STRING" id="597456.A0A0L7RE94"/>
<dbReference type="Gene3D" id="3.80.10.10">
    <property type="entry name" value="Ribonuclease Inhibitor"/>
    <property type="match status" value="1"/>
</dbReference>
<sequence>MQRTSLFVSLLCILKCIGVVLAICTVNRHAGGSGNRLQCSNVTLQTISNQTTDVSAIMILNSNIKYIPDRAFVKFARYLQSLNVHNCNVIDVHSEAFVGLSSVKKLSLPNNNISLVKEDWFKDLVYLEQLDLSFNRIAKLEPVVFSRTPLLKHLDIRENRLTCLDPSILPGGISKVYFYGNPLTFKCRGKLTLWMRDHGVSCRTEMSEKEAWLDKPLWHCAISDANIAKSEALLKECVILNLFNQLRTGLTTAESYPLDAKCADMRNRLTNCIAVEANMSRNLTNGNVTKMLLLYLRQNKSLR</sequence>
<evidence type="ECO:0000313" key="4">
    <source>
        <dbReference type="EMBL" id="KOC69046.1"/>
    </source>
</evidence>
<name>A0A0L7RE94_9HYME</name>
<dbReference type="Pfam" id="PF00560">
    <property type="entry name" value="LRR_1"/>
    <property type="match status" value="1"/>
</dbReference>
<dbReference type="SUPFAM" id="SSF52058">
    <property type="entry name" value="L domain-like"/>
    <property type="match status" value="1"/>
</dbReference>
<evidence type="ECO:0000256" key="1">
    <source>
        <dbReference type="ARBA" id="ARBA00022614"/>
    </source>
</evidence>
<feature type="chain" id="PRO_5005575343" evidence="3">
    <location>
        <begin position="23"/>
        <end position="303"/>
    </location>
</feature>
<dbReference type="SMART" id="SM00369">
    <property type="entry name" value="LRR_TYP"/>
    <property type="match status" value="3"/>
</dbReference>
<protein>
    <submittedName>
        <fullName evidence="4">Leucine-rich repeat-containing protein 26</fullName>
    </submittedName>
</protein>
<evidence type="ECO:0000256" key="3">
    <source>
        <dbReference type="SAM" id="SignalP"/>
    </source>
</evidence>
<dbReference type="InterPro" id="IPR003591">
    <property type="entry name" value="Leu-rich_rpt_typical-subtyp"/>
</dbReference>
<keyword evidence="1" id="KW-0433">Leucine-rich repeat</keyword>
<dbReference type="InterPro" id="IPR001611">
    <property type="entry name" value="Leu-rich_rpt"/>
</dbReference>
<accession>A0A0L7RE94</accession>
<reference evidence="4 5" key="1">
    <citation type="submission" date="2015-07" db="EMBL/GenBank/DDBJ databases">
        <title>The genome of Habropoda laboriosa.</title>
        <authorList>
            <person name="Pan H."/>
            <person name="Kapheim K."/>
        </authorList>
    </citation>
    <scope>NUCLEOTIDE SEQUENCE [LARGE SCALE GENOMIC DNA]</scope>
    <source>
        <strain evidence="4">0110345459</strain>
    </source>
</reference>
<dbReference type="PROSITE" id="PS51450">
    <property type="entry name" value="LRR"/>
    <property type="match status" value="1"/>
</dbReference>
<proteinExistence type="predicted"/>
<dbReference type="Proteomes" id="UP000053825">
    <property type="component" value="Unassembled WGS sequence"/>
</dbReference>
<dbReference type="PANTHER" id="PTHR24366:SF96">
    <property type="entry name" value="LEUCINE RICH REPEAT CONTAINING 53"/>
    <property type="match status" value="1"/>
</dbReference>
<keyword evidence="5" id="KW-1185">Reference proteome</keyword>
<evidence type="ECO:0000313" key="5">
    <source>
        <dbReference type="Proteomes" id="UP000053825"/>
    </source>
</evidence>